<dbReference type="EMBL" id="MN739627">
    <property type="protein sequence ID" value="QHT16910.1"/>
    <property type="molecule type" value="Genomic_DNA"/>
</dbReference>
<dbReference type="AlphaFoldDB" id="A0A6C0DL14"/>
<reference evidence="4" key="1">
    <citation type="journal article" date="2020" name="Nature">
        <title>Giant virus diversity and host interactions through global metagenomics.</title>
        <authorList>
            <person name="Schulz F."/>
            <person name="Roux S."/>
            <person name="Paez-Espino D."/>
            <person name="Jungbluth S."/>
            <person name="Walsh D.A."/>
            <person name="Denef V.J."/>
            <person name="McMahon K.D."/>
            <person name="Konstantinidis K.T."/>
            <person name="Eloe-Fadrosh E.A."/>
            <person name="Kyrpides N.C."/>
            <person name="Woyke T."/>
        </authorList>
    </citation>
    <scope>NUCLEOTIDE SEQUENCE</scope>
    <source>
        <strain evidence="4">GVMAG-M-3300023174-207</strain>
    </source>
</reference>
<keyword evidence="3" id="KW-1133">Transmembrane helix</keyword>
<dbReference type="NCBIfam" id="NF033632">
    <property type="entry name" value="SLATT_4"/>
    <property type="match status" value="1"/>
</dbReference>
<evidence type="ECO:0000313" key="4">
    <source>
        <dbReference type="EMBL" id="QHT16910.1"/>
    </source>
</evidence>
<evidence type="ECO:0000256" key="1">
    <source>
        <dbReference type="SAM" id="Coils"/>
    </source>
</evidence>
<proteinExistence type="predicted"/>
<evidence type="ECO:0008006" key="5">
    <source>
        <dbReference type="Google" id="ProtNLM"/>
    </source>
</evidence>
<feature type="coiled-coil region" evidence="1">
    <location>
        <begin position="362"/>
        <end position="414"/>
    </location>
</feature>
<feature type="compositionally biased region" description="Basic and acidic residues" evidence="2">
    <location>
        <begin position="454"/>
        <end position="463"/>
    </location>
</feature>
<feature type="region of interest" description="Disordered" evidence="2">
    <location>
        <begin position="1"/>
        <end position="22"/>
    </location>
</feature>
<feature type="region of interest" description="Disordered" evidence="2">
    <location>
        <begin position="454"/>
        <end position="490"/>
    </location>
</feature>
<keyword evidence="1" id="KW-0175">Coiled coil</keyword>
<accession>A0A6C0DL14</accession>
<feature type="transmembrane region" description="Helical" evidence="3">
    <location>
        <begin position="69"/>
        <end position="92"/>
    </location>
</feature>
<name>A0A6C0DL14_9ZZZZ</name>
<evidence type="ECO:0000256" key="3">
    <source>
        <dbReference type="SAM" id="Phobius"/>
    </source>
</evidence>
<evidence type="ECO:0000256" key="2">
    <source>
        <dbReference type="SAM" id="MobiDB-lite"/>
    </source>
</evidence>
<keyword evidence="3" id="KW-0472">Membrane</keyword>
<keyword evidence="3" id="KW-0812">Transmembrane</keyword>
<protein>
    <recommendedName>
        <fullName evidence="5">SMODS and SLOG-associating 2TM effector domain-containing protein</fullName>
    </recommendedName>
</protein>
<organism evidence="4">
    <name type="scientific">viral metagenome</name>
    <dbReference type="NCBI Taxonomy" id="1070528"/>
    <lineage>
        <taxon>unclassified sequences</taxon>
        <taxon>metagenomes</taxon>
        <taxon>organismal metagenomes</taxon>
    </lineage>
</organism>
<sequence length="490" mass="56411">MSKVSTPSPKGEEENEEDLEQNQQLNKNKHTLFWTDQIESLLSGWADTAAVYKWLHDKSHRKYKRKNKFLAIPTMILSLITGSLGIGLQGYVPAEYMSIGQGALGGMGVFIGILQGLQTQFGFAQRSEKHSGSSLGWGKLQRNIQIELSIEREYRKDADSFVKVCRMEYDRLTEQSPPIPSDVLEMFKIIFKKQAEEKRKNEDEDLILPDICDSIKHTKVYKAAINNPDSIVQSIYNIDKKDDSKKEVTETIVKEALNTRIKELDEKMSGITQFKLASMGNRFAPIVNQITKDQESERVHIQPNKIRRSTEFQGIIEQRKSISHTRPMLGLPVEKKPPIDLGVRPSVKNLINKFTINADKQIELVETEIKSETKVEQNAEDEKKVEIEDEKKVEVEHEQKVEDEDEKKVEIEHEQKVEIEDEKKVEIEHEQKAEDEEIKIDIEPIVPKLNLEKVVKEEEERQNRSSKRKSSNKKVSTPTAVFVFKDDDEN</sequence>